<dbReference type="Gene3D" id="1.10.472.10">
    <property type="entry name" value="Cyclin-like"/>
    <property type="match status" value="2"/>
</dbReference>
<dbReference type="AlphaFoldDB" id="C1EJ45"/>
<gene>
    <name evidence="4" type="ORF">MICPUN_64801</name>
</gene>
<dbReference type="STRING" id="296587.C1EJ45"/>
<dbReference type="Proteomes" id="UP000002009">
    <property type="component" value="Chromosome 16"/>
</dbReference>
<dbReference type="PANTHER" id="PTHR10026">
    <property type="entry name" value="CYCLIN"/>
    <property type="match status" value="1"/>
</dbReference>
<keyword evidence="1" id="KW-0195">Cyclin</keyword>
<accession>C1EJ45</accession>
<feature type="compositionally biased region" description="Basic and acidic residues" evidence="2">
    <location>
        <begin position="313"/>
        <end position="339"/>
    </location>
</feature>
<dbReference type="InterPro" id="IPR043198">
    <property type="entry name" value="Cyclin/Ssn8"/>
</dbReference>
<dbReference type="FunCoup" id="C1EJ45">
    <property type="interactions" value="1751"/>
</dbReference>
<organism evidence="4 5">
    <name type="scientific">Micromonas commoda (strain RCC299 / NOUM17 / CCMP2709)</name>
    <name type="common">Picoplanktonic green alga</name>
    <dbReference type="NCBI Taxonomy" id="296587"/>
    <lineage>
        <taxon>Eukaryota</taxon>
        <taxon>Viridiplantae</taxon>
        <taxon>Chlorophyta</taxon>
        <taxon>Mamiellophyceae</taxon>
        <taxon>Mamiellales</taxon>
        <taxon>Mamiellaceae</taxon>
        <taxon>Micromonas</taxon>
    </lineage>
</organism>
<dbReference type="Pfam" id="PF00134">
    <property type="entry name" value="Cyclin_N"/>
    <property type="match status" value="1"/>
</dbReference>
<dbReference type="EMBL" id="CP001334">
    <property type="protein sequence ID" value="ACO67972.1"/>
    <property type="molecule type" value="Genomic_DNA"/>
</dbReference>
<feature type="compositionally biased region" description="Gly residues" evidence="2">
    <location>
        <begin position="301"/>
        <end position="310"/>
    </location>
</feature>
<evidence type="ECO:0000256" key="2">
    <source>
        <dbReference type="SAM" id="MobiDB-lite"/>
    </source>
</evidence>
<evidence type="ECO:0000259" key="3">
    <source>
        <dbReference type="SMART" id="SM00385"/>
    </source>
</evidence>
<evidence type="ECO:0000256" key="1">
    <source>
        <dbReference type="RuleBase" id="RU000383"/>
    </source>
</evidence>
<sequence>MSCYPSSTQRRHWTLSADEIARRRSEARARAIDAANEARAARVGGAPFGEAPTIDPPTPDEEALLRRYYEVKIQKVCQAFSLPTKVRATAVALFKRFLTRTSPLDRSHSLKVTMLTSIYVACKVEENYVSAEEIGKGMQEDHNKVLAAELSILAGLEFQLVTYSPYRAVDALAREMIDPKPSDGLAPRARAVCDAIMLTDAPLTFPPGVLALAALRAAAAESDTDAAAVNALLDRLGSGDLSDKMSDKMEGTSRGVDLAAELDEVAAALATRGGEPDEDAVRGVDKKLRAWHRALAASGRAGAGDGGGGDGDGDAREGKRRKSAADERRRKEDAALDGP</sequence>
<dbReference type="InterPro" id="IPR006671">
    <property type="entry name" value="Cyclin_N"/>
</dbReference>
<dbReference type="SMART" id="SM00385">
    <property type="entry name" value="CYCLIN"/>
    <property type="match status" value="1"/>
</dbReference>
<dbReference type="eggNOG" id="KOG2496">
    <property type="taxonomic scope" value="Eukaryota"/>
</dbReference>
<dbReference type="SUPFAM" id="SSF47954">
    <property type="entry name" value="Cyclin-like"/>
    <property type="match status" value="2"/>
</dbReference>
<keyword evidence="5" id="KW-1185">Reference proteome</keyword>
<proteinExistence type="inferred from homology"/>
<dbReference type="InterPro" id="IPR013763">
    <property type="entry name" value="Cyclin-like_dom"/>
</dbReference>
<dbReference type="CDD" id="cd20524">
    <property type="entry name" value="CYCLIN_CCNH_rpt1"/>
    <property type="match status" value="1"/>
</dbReference>
<feature type="domain" description="Cyclin-like" evidence="3">
    <location>
        <begin position="71"/>
        <end position="154"/>
    </location>
</feature>
<evidence type="ECO:0000313" key="5">
    <source>
        <dbReference type="Proteomes" id="UP000002009"/>
    </source>
</evidence>
<dbReference type="RefSeq" id="XP_002506714.1">
    <property type="nucleotide sequence ID" value="XM_002506668.1"/>
</dbReference>
<name>C1EJ45_MICCC</name>
<comment type="similarity">
    <text evidence="1">Belongs to the cyclin family.</text>
</comment>
<dbReference type="InterPro" id="IPR036915">
    <property type="entry name" value="Cyclin-like_sf"/>
</dbReference>
<dbReference type="GeneID" id="8249647"/>
<reference evidence="4 5" key="1">
    <citation type="journal article" date="2009" name="Science">
        <title>Green evolution and dynamic adaptations revealed by genomes of the marine picoeukaryotes Micromonas.</title>
        <authorList>
            <person name="Worden A.Z."/>
            <person name="Lee J.H."/>
            <person name="Mock T."/>
            <person name="Rouze P."/>
            <person name="Simmons M.P."/>
            <person name="Aerts A.L."/>
            <person name="Allen A.E."/>
            <person name="Cuvelier M.L."/>
            <person name="Derelle E."/>
            <person name="Everett M.V."/>
            <person name="Foulon E."/>
            <person name="Grimwood J."/>
            <person name="Gundlach H."/>
            <person name="Henrissat B."/>
            <person name="Napoli C."/>
            <person name="McDonald S.M."/>
            <person name="Parker M.S."/>
            <person name="Rombauts S."/>
            <person name="Salamov A."/>
            <person name="Von Dassow P."/>
            <person name="Badger J.H."/>
            <person name="Coutinho P.M."/>
            <person name="Demir E."/>
            <person name="Dubchak I."/>
            <person name="Gentemann C."/>
            <person name="Eikrem W."/>
            <person name="Gready J.E."/>
            <person name="John U."/>
            <person name="Lanier W."/>
            <person name="Lindquist E.A."/>
            <person name="Lucas S."/>
            <person name="Mayer K.F."/>
            <person name="Moreau H."/>
            <person name="Not F."/>
            <person name="Otillar R."/>
            <person name="Panaud O."/>
            <person name="Pangilinan J."/>
            <person name="Paulsen I."/>
            <person name="Piegu B."/>
            <person name="Poliakov A."/>
            <person name="Robbens S."/>
            <person name="Schmutz J."/>
            <person name="Toulza E."/>
            <person name="Wyss T."/>
            <person name="Zelensky A."/>
            <person name="Zhou K."/>
            <person name="Armbrust E.V."/>
            <person name="Bhattacharya D."/>
            <person name="Goodenough U.W."/>
            <person name="Van de Peer Y."/>
            <person name="Grigoriev I.V."/>
        </authorList>
    </citation>
    <scope>NUCLEOTIDE SEQUENCE [LARGE SCALE GENOMIC DNA]</scope>
    <source>
        <strain evidence="5">RCC299 / NOUM17</strain>
    </source>
</reference>
<evidence type="ECO:0000313" key="4">
    <source>
        <dbReference type="EMBL" id="ACO67972.1"/>
    </source>
</evidence>
<dbReference type="KEGG" id="mis:MICPUN_64801"/>
<protein>
    <recommendedName>
        <fullName evidence="3">Cyclin-like domain-containing protein</fullName>
    </recommendedName>
</protein>
<dbReference type="OrthoDB" id="340962at2759"/>
<feature type="region of interest" description="Disordered" evidence="2">
    <location>
        <begin position="298"/>
        <end position="339"/>
    </location>
</feature>
<dbReference type="GO" id="GO:0016538">
    <property type="term" value="F:cyclin-dependent protein serine/threonine kinase regulator activity"/>
    <property type="evidence" value="ECO:0007669"/>
    <property type="project" value="InterPro"/>
</dbReference>
<dbReference type="InParanoid" id="C1EJ45"/>
<dbReference type="GO" id="GO:0006357">
    <property type="term" value="P:regulation of transcription by RNA polymerase II"/>
    <property type="evidence" value="ECO:0007669"/>
    <property type="project" value="InterPro"/>
</dbReference>